<dbReference type="SUPFAM" id="SSF52540">
    <property type="entry name" value="P-loop containing nucleoside triphosphate hydrolases"/>
    <property type="match status" value="1"/>
</dbReference>
<evidence type="ECO:0000313" key="3">
    <source>
        <dbReference type="EMBL" id="PDZ94267.1"/>
    </source>
</evidence>
<dbReference type="Pfam" id="PF00437">
    <property type="entry name" value="T2SSE"/>
    <property type="match status" value="1"/>
</dbReference>
<protein>
    <submittedName>
        <fullName evidence="3">Type II secretion system protein E</fullName>
    </submittedName>
</protein>
<dbReference type="PANTHER" id="PTHR30486">
    <property type="entry name" value="TWITCHING MOTILITY PROTEIN PILT"/>
    <property type="match status" value="1"/>
</dbReference>
<gene>
    <name evidence="3" type="ORF">CON36_34695</name>
</gene>
<dbReference type="CDD" id="cd01130">
    <property type="entry name" value="VirB11-like_ATPase"/>
    <property type="match status" value="1"/>
</dbReference>
<dbReference type="PANTHER" id="PTHR30486:SF15">
    <property type="entry name" value="TYPE II_IV SECRETION SYSTEM ATPASE"/>
    <property type="match status" value="1"/>
</dbReference>
<dbReference type="InterPro" id="IPR050921">
    <property type="entry name" value="T4SS_GSP_E_ATPase"/>
</dbReference>
<organism evidence="3 4">
    <name type="scientific">Bacillus cereus</name>
    <dbReference type="NCBI Taxonomy" id="1396"/>
    <lineage>
        <taxon>Bacteria</taxon>
        <taxon>Bacillati</taxon>
        <taxon>Bacillota</taxon>
        <taxon>Bacilli</taxon>
        <taxon>Bacillales</taxon>
        <taxon>Bacillaceae</taxon>
        <taxon>Bacillus</taxon>
        <taxon>Bacillus cereus group</taxon>
    </lineage>
</organism>
<accession>A0A9X6SSG7</accession>
<sequence>MSFVGRSVNMDNNFFDEGFFDELFEKRDSSKSKSKNRHHDQEQMKMVDFDDLSTLAENKIRKQQQKELKELKNRISSQLANQTTNKKLFGTTNKKEIAWLEKTIQGIIQNSGTELPRTLQKKLTREMLLEITSLGKIHELVIDKTITEIMVNAPDEVWIEREGQLILTDIKFVNEEEVNELANKIANNVGRSVNTTNPIVDARLPDGSRVHIVLPPISMKGTTITIRKFFQEKLTGKDLIAFKSITPEAAQFLEKAVKAKANIIVSGGTSSGKTTILNIVSNFVPGGERILTIEDSAELKLNNEHVVKMEARVANAEGKGEITIRDLVKAALRMAPKRIVVGEVRDGTAFDLLQAMNTGHDGSMATVHANDPDACISRLEALVLMAGTDMPSRAIRKNIANAVDIIVQTTKLSDGSRKITHITEVTNYDEEKDIVSTKDIYKFKKTGVDKNGKFAGKIEFTGHIVSKYLQDKFEMNNLNYHESVGLEKPEVYFE</sequence>
<proteinExistence type="inferred from homology"/>
<dbReference type="Proteomes" id="UP000219922">
    <property type="component" value="Unassembled WGS sequence"/>
</dbReference>
<dbReference type="InterPro" id="IPR027417">
    <property type="entry name" value="P-loop_NTPase"/>
</dbReference>
<comment type="caution">
    <text evidence="3">The sequence shown here is derived from an EMBL/GenBank/DDBJ whole genome shotgun (WGS) entry which is preliminary data.</text>
</comment>
<dbReference type="EMBL" id="NVMX01000224">
    <property type="protein sequence ID" value="PDZ94267.1"/>
    <property type="molecule type" value="Genomic_DNA"/>
</dbReference>
<name>A0A9X6SSG7_BACCE</name>
<evidence type="ECO:0000256" key="1">
    <source>
        <dbReference type="ARBA" id="ARBA00006611"/>
    </source>
</evidence>
<dbReference type="Gene3D" id="3.40.50.300">
    <property type="entry name" value="P-loop containing nucleotide triphosphate hydrolases"/>
    <property type="match status" value="1"/>
</dbReference>
<dbReference type="InterPro" id="IPR001482">
    <property type="entry name" value="T2SS/T4SS_dom"/>
</dbReference>
<comment type="similarity">
    <text evidence="1">Belongs to the GSP E family.</text>
</comment>
<feature type="domain" description="Bacterial type II secretion system protein E" evidence="2">
    <location>
        <begin position="135"/>
        <end position="418"/>
    </location>
</feature>
<evidence type="ECO:0000259" key="2">
    <source>
        <dbReference type="Pfam" id="PF00437"/>
    </source>
</evidence>
<dbReference type="GO" id="GO:0016887">
    <property type="term" value="F:ATP hydrolysis activity"/>
    <property type="evidence" value="ECO:0007669"/>
    <property type="project" value="InterPro"/>
</dbReference>
<evidence type="ECO:0000313" key="4">
    <source>
        <dbReference type="Proteomes" id="UP000219922"/>
    </source>
</evidence>
<dbReference type="Gene3D" id="3.30.450.380">
    <property type="match status" value="1"/>
</dbReference>
<reference evidence="3 4" key="1">
    <citation type="submission" date="2017-09" db="EMBL/GenBank/DDBJ databases">
        <title>Large-scale bioinformatics analysis of Bacillus genomes uncovers conserved roles of natural products in bacterial physiology.</title>
        <authorList>
            <consortium name="Agbiome Team Llc"/>
            <person name="Bleich R.M."/>
            <person name="Grubbs K.J."/>
            <person name="Santa Maria K.C."/>
            <person name="Allen S.E."/>
            <person name="Farag S."/>
            <person name="Shank E.A."/>
            <person name="Bowers A."/>
        </authorList>
    </citation>
    <scope>NUCLEOTIDE SEQUENCE [LARGE SCALE GENOMIC DNA]</scope>
    <source>
        <strain evidence="3 4">AFS092789</strain>
    </source>
</reference>
<dbReference type="AlphaFoldDB" id="A0A9X6SSG7"/>